<name>A0A246GGU1_9FLAO</name>
<evidence type="ECO:0000313" key="1">
    <source>
        <dbReference type="EMBL" id="OWP83398.1"/>
    </source>
</evidence>
<reference evidence="1 2" key="1">
    <citation type="journal article" date="2017" name="Infect. Genet. Evol.">
        <title>Comparative genome analysis of fish pathogen Flavobacterium columnare reveals extensive sequence diversity within the species.</title>
        <authorList>
            <person name="Kayansamruaj P."/>
            <person name="Dong H.T."/>
            <person name="Hirono I."/>
            <person name="Kondo H."/>
            <person name="Senapin S."/>
            <person name="Rodkhum C."/>
        </authorList>
    </citation>
    <scope>NUCLEOTIDE SEQUENCE [LARGE SCALE GENOMIC DNA]</scope>
    <source>
        <strain evidence="1 2">1215</strain>
    </source>
</reference>
<dbReference type="EMBL" id="MTCZ01000119">
    <property type="protein sequence ID" value="OWP83398.1"/>
    <property type="molecule type" value="Genomic_DNA"/>
</dbReference>
<dbReference type="Proteomes" id="UP000197768">
    <property type="component" value="Unassembled WGS sequence"/>
</dbReference>
<comment type="caution">
    <text evidence="1">The sequence shown here is derived from an EMBL/GenBank/DDBJ whole genome shotgun (WGS) entry which is preliminary data.</text>
</comment>
<organism evidence="1 2">
    <name type="scientific">Flavobacterium davisii</name>
    <dbReference type="NCBI Taxonomy" id="2906077"/>
    <lineage>
        <taxon>Bacteria</taxon>
        <taxon>Pseudomonadati</taxon>
        <taxon>Bacteroidota</taxon>
        <taxon>Flavobacteriia</taxon>
        <taxon>Flavobacteriales</taxon>
        <taxon>Flavobacteriaceae</taxon>
        <taxon>Flavobacterium</taxon>
    </lineage>
</organism>
<proteinExistence type="predicted"/>
<dbReference type="AlphaFoldDB" id="A0A246GGU1"/>
<sequence length="155" mass="17753">MRVDLKDGGANGLDCKQVLKGMRDNTHTVTKCPWDDIPSTVILPNKPIIKQRTRSFADLEKLTIDGLNYHWGRNKNHNVAKDVKINGESFEVYINTINTTDKAMDDVNLVYNTNNEWVRSMNPGSATSVKSFFGQVMFERIVYNVGYMEGSQRWY</sequence>
<evidence type="ECO:0000313" key="2">
    <source>
        <dbReference type="Proteomes" id="UP000197768"/>
    </source>
</evidence>
<gene>
    <name evidence="1" type="ORF">BWK59_10700</name>
</gene>
<dbReference type="RefSeq" id="WP_088393749.1">
    <property type="nucleotide sequence ID" value="NZ_MTCZ01000119.1"/>
</dbReference>
<accession>A0A246GGU1</accession>
<protein>
    <submittedName>
        <fullName evidence="1">Uncharacterized protein</fullName>
    </submittedName>
</protein>